<dbReference type="EMBL" id="JAHGAV010000422">
    <property type="protein sequence ID" value="KAG6925438.1"/>
    <property type="molecule type" value="Genomic_DNA"/>
</dbReference>
<evidence type="ECO:0000313" key="1">
    <source>
        <dbReference type="EMBL" id="KAG6925438.1"/>
    </source>
</evidence>
<name>A0A8T1S9D5_CHESE</name>
<gene>
    <name evidence="1" type="ORF">G0U57_014488</name>
</gene>
<evidence type="ECO:0000313" key="2">
    <source>
        <dbReference type="Proteomes" id="UP000765507"/>
    </source>
</evidence>
<dbReference type="PANTHER" id="PTHR33064:SF29">
    <property type="entry name" value="PEPTIDASE A2 DOMAIN-CONTAINING PROTEIN-RELATED"/>
    <property type="match status" value="1"/>
</dbReference>
<dbReference type="InterPro" id="IPR051320">
    <property type="entry name" value="Viral_Replic_Matur_Polypro"/>
</dbReference>
<dbReference type="AlphaFoldDB" id="A0A8T1S9D5"/>
<sequence length="108" mass="12095">RLYLPVVTPVREYIIGIDILPGLSFSLSGAWVVVVGHALWEPLVLLQPQSVLSLRQYRLPGGQKEKGETITELEQAGVIKPVVSPFNSPVWPVKKPDGSWRMMVDYWA</sequence>
<keyword evidence="2" id="KW-1185">Reference proteome</keyword>
<dbReference type="PANTHER" id="PTHR33064">
    <property type="entry name" value="POL PROTEIN"/>
    <property type="match status" value="1"/>
</dbReference>
<protein>
    <submittedName>
        <fullName evidence="1">Uncharacterized protein</fullName>
    </submittedName>
</protein>
<dbReference type="Proteomes" id="UP000765507">
    <property type="component" value="Unassembled WGS sequence"/>
</dbReference>
<feature type="non-terminal residue" evidence="1">
    <location>
        <position position="1"/>
    </location>
</feature>
<organism evidence="1 2">
    <name type="scientific">Chelydra serpentina</name>
    <name type="common">Snapping turtle</name>
    <name type="synonym">Testudo serpentina</name>
    <dbReference type="NCBI Taxonomy" id="8475"/>
    <lineage>
        <taxon>Eukaryota</taxon>
        <taxon>Metazoa</taxon>
        <taxon>Chordata</taxon>
        <taxon>Craniata</taxon>
        <taxon>Vertebrata</taxon>
        <taxon>Euteleostomi</taxon>
        <taxon>Archelosauria</taxon>
        <taxon>Testudinata</taxon>
        <taxon>Testudines</taxon>
        <taxon>Cryptodira</taxon>
        <taxon>Durocryptodira</taxon>
        <taxon>Americhelydia</taxon>
        <taxon>Chelydroidea</taxon>
        <taxon>Chelydridae</taxon>
        <taxon>Chelydra</taxon>
    </lineage>
</organism>
<accession>A0A8T1S9D5</accession>
<comment type="caution">
    <text evidence="1">The sequence shown here is derived from an EMBL/GenBank/DDBJ whole genome shotgun (WGS) entry which is preliminary data.</text>
</comment>
<dbReference type="Gene3D" id="3.10.10.10">
    <property type="entry name" value="HIV Type 1 Reverse Transcriptase, subunit A, domain 1"/>
    <property type="match status" value="1"/>
</dbReference>
<reference evidence="1 2" key="1">
    <citation type="journal article" date="2020" name="G3 (Bethesda)">
        <title>Draft Genome of the Common Snapping Turtle, Chelydra serpentina, a Model for Phenotypic Plasticity in Reptiles.</title>
        <authorList>
            <person name="Das D."/>
            <person name="Singh S.K."/>
            <person name="Bierstedt J."/>
            <person name="Erickson A."/>
            <person name="Galli G.L.J."/>
            <person name="Crossley D.A. 2nd"/>
            <person name="Rhen T."/>
        </authorList>
    </citation>
    <scope>NUCLEOTIDE SEQUENCE [LARGE SCALE GENOMIC DNA]</scope>
    <source>
        <strain evidence="1">KW</strain>
    </source>
</reference>
<dbReference type="SUPFAM" id="SSF56672">
    <property type="entry name" value="DNA/RNA polymerases"/>
    <property type="match status" value="1"/>
</dbReference>
<dbReference type="InterPro" id="IPR043502">
    <property type="entry name" value="DNA/RNA_pol_sf"/>
</dbReference>
<dbReference type="OrthoDB" id="9291658at2759"/>
<proteinExistence type="predicted"/>